<dbReference type="InterPro" id="IPR002701">
    <property type="entry name" value="CM_II_prokaryot"/>
</dbReference>
<evidence type="ECO:0000313" key="4">
    <source>
        <dbReference type="EMBL" id="MBB4225950.1"/>
    </source>
</evidence>
<feature type="domain" description="Chorismate mutase" evidence="3">
    <location>
        <begin position="32"/>
        <end position="123"/>
    </location>
</feature>
<evidence type="ECO:0000256" key="1">
    <source>
        <dbReference type="ARBA" id="ARBA00012404"/>
    </source>
</evidence>
<dbReference type="EMBL" id="JACIFZ010000017">
    <property type="protein sequence ID" value="MBB4225950.1"/>
    <property type="molecule type" value="Genomic_DNA"/>
</dbReference>
<keyword evidence="4" id="KW-0413">Isomerase</keyword>
<dbReference type="AlphaFoldDB" id="A0A840G2C5"/>
<sequence>MTTPSQHLQGGEDASAAAREAVSPSSSFAQSTAAERILQSLRDELDGLDHTLLETLRQRLDCCCRIGLHKRDHAIPMMQPHRIGVVQERAAAFAAEHGMSPPFLRALYELIIAETCRLEDEIIGAPAAAA</sequence>
<protein>
    <recommendedName>
        <fullName evidence="1">chorismate mutase</fullName>
        <ecNumber evidence="1">5.4.99.5</ecNumber>
    </recommendedName>
</protein>
<evidence type="ECO:0000313" key="5">
    <source>
        <dbReference type="Proteomes" id="UP000524450"/>
    </source>
</evidence>
<accession>A0A840G2C5</accession>
<dbReference type="PROSITE" id="PS51168">
    <property type="entry name" value="CHORISMATE_MUT_2"/>
    <property type="match status" value="1"/>
</dbReference>
<name>A0A840G2C5_9BURK</name>
<dbReference type="NCBIfam" id="TIGR01803">
    <property type="entry name" value="CM-like"/>
    <property type="match status" value="1"/>
</dbReference>
<dbReference type="EC" id="5.4.99.5" evidence="1"/>
<dbReference type="InterPro" id="IPR008241">
    <property type="entry name" value="Isochorismate_pyruvate-lyase"/>
</dbReference>
<reference evidence="4 5" key="1">
    <citation type="submission" date="2020-08" db="EMBL/GenBank/DDBJ databases">
        <title>Genomic Encyclopedia of Type Strains, Phase IV (KMG-V): Genome sequencing to study the core and pangenomes of soil and plant-associated prokaryotes.</title>
        <authorList>
            <person name="Whitman W."/>
        </authorList>
    </citation>
    <scope>NUCLEOTIDE SEQUENCE [LARGE SCALE GENOMIC DNA]</scope>
    <source>
        <strain evidence="4 5">34/80</strain>
    </source>
</reference>
<organism evidence="4 5">
    <name type="scientific">Variovorax guangxiensis</name>
    <dbReference type="NCBI Taxonomy" id="1775474"/>
    <lineage>
        <taxon>Bacteria</taxon>
        <taxon>Pseudomonadati</taxon>
        <taxon>Pseudomonadota</taxon>
        <taxon>Betaproteobacteria</taxon>
        <taxon>Burkholderiales</taxon>
        <taxon>Comamonadaceae</taxon>
        <taxon>Variovorax</taxon>
    </lineage>
</organism>
<dbReference type="Pfam" id="PF01817">
    <property type="entry name" value="CM_2"/>
    <property type="match status" value="1"/>
</dbReference>
<dbReference type="InterPro" id="IPR036263">
    <property type="entry name" value="Chorismate_II_sf"/>
</dbReference>
<dbReference type="GO" id="GO:0016835">
    <property type="term" value="F:carbon-oxygen lyase activity"/>
    <property type="evidence" value="ECO:0007669"/>
    <property type="project" value="InterPro"/>
</dbReference>
<proteinExistence type="predicted"/>
<evidence type="ECO:0000259" key="3">
    <source>
        <dbReference type="PROSITE" id="PS51168"/>
    </source>
</evidence>
<dbReference type="Proteomes" id="UP000524450">
    <property type="component" value="Unassembled WGS sequence"/>
</dbReference>
<feature type="region of interest" description="Disordered" evidence="2">
    <location>
        <begin position="1"/>
        <end position="30"/>
    </location>
</feature>
<dbReference type="GO" id="GO:0004106">
    <property type="term" value="F:chorismate mutase activity"/>
    <property type="evidence" value="ECO:0007669"/>
    <property type="project" value="UniProtKB-EC"/>
</dbReference>
<dbReference type="RefSeq" id="WP_184642649.1">
    <property type="nucleotide sequence ID" value="NZ_JACIFZ010000017.1"/>
</dbReference>
<gene>
    <name evidence="4" type="ORF">GGD71_006763</name>
</gene>
<dbReference type="InterPro" id="IPR036979">
    <property type="entry name" value="CM_dom_sf"/>
</dbReference>
<dbReference type="Gene3D" id="1.20.59.10">
    <property type="entry name" value="Chorismate mutase"/>
    <property type="match status" value="1"/>
</dbReference>
<comment type="caution">
    <text evidence="4">The sequence shown here is derived from an EMBL/GenBank/DDBJ whole genome shotgun (WGS) entry which is preliminary data.</text>
</comment>
<dbReference type="GO" id="GO:0046417">
    <property type="term" value="P:chorismate metabolic process"/>
    <property type="evidence" value="ECO:0007669"/>
    <property type="project" value="InterPro"/>
</dbReference>
<evidence type="ECO:0000256" key="2">
    <source>
        <dbReference type="SAM" id="MobiDB-lite"/>
    </source>
</evidence>
<dbReference type="GO" id="GO:0009697">
    <property type="term" value="P:salicylic acid biosynthetic process"/>
    <property type="evidence" value="ECO:0007669"/>
    <property type="project" value="InterPro"/>
</dbReference>
<dbReference type="SMART" id="SM00830">
    <property type="entry name" value="CM_2"/>
    <property type="match status" value="1"/>
</dbReference>
<dbReference type="SUPFAM" id="SSF48600">
    <property type="entry name" value="Chorismate mutase II"/>
    <property type="match status" value="1"/>
</dbReference>